<gene>
    <name evidence="2" type="ORF">CWD88_06505</name>
    <name evidence="1" type="ORF">Y036_5708</name>
</gene>
<dbReference type="Pfam" id="PF12007">
    <property type="entry name" value="DUF3501"/>
    <property type="match status" value="1"/>
</dbReference>
<dbReference type="EMBL" id="PHRB01000004">
    <property type="protein sequence ID" value="PJO67131.1"/>
    <property type="molecule type" value="Genomic_DNA"/>
</dbReference>
<evidence type="ECO:0000313" key="2">
    <source>
        <dbReference type="EMBL" id="PJO67131.1"/>
    </source>
</evidence>
<dbReference type="OrthoDB" id="9780579at2"/>
<dbReference type="RefSeq" id="WP_004525080.1">
    <property type="nucleotide sequence ID" value="NZ_AP028080.1"/>
</dbReference>
<dbReference type="AlphaFoldDB" id="A0A069BHU2"/>
<dbReference type="InterPro" id="IPR021890">
    <property type="entry name" value="DUF3501"/>
</dbReference>
<accession>A0A069BHU2</accession>
<comment type="caution">
    <text evidence="1">The sequence shown here is derived from an EMBL/GenBank/DDBJ whole genome shotgun (WGS) entry which is preliminary data.</text>
</comment>
<name>A0A069BHU2_BURPE</name>
<dbReference type="Proteomes" id="UP000231878">
    <property type="component" value="Unassembled WGS sequence"/>
</dbReference>
<proteinExistence type="predicted"/>
<organism evidence="1 3">
    <name type="scientific">Burkholderia pseudomallei</name>
    <name type="common">Pseudomonas pseudomallei</name>
    <dbReference type="NCBI Taxonomy" id="28450"/>
    <lineage>
        <taxon>Bacteria</taxon>
        <taxon>Pseudomonadati</taxon>
        <taxon>Pseudomonadota</taxon>
        <taxon>Betaproteobacteria</taxon>
        <taxon>Burkholderiales</taxon>
        <taxon>Burkholderiaceae</taxon>
        <taxon>Burkholderia</taxon>
        <taxon>pseudomallei group</taxon>
    </lineage>
</organism>
<dbReference type="Proteomes" id="UP000030475">
    <property type="component" value="Unassembled WGS sequence"/>
</dbReference>
<dbReference type="EMBL" id="JQIM01000008">
    <property type="protein sequence ID" value="KGX16473.1"/>
    <property type="molecule type" value="Genomic_DNA"/>
</dbReference>
<protein>
    <submittedName>
        <fullName evidence="2">DUF3501 domain-containing protein</fullName>
    </submittedName>
</protein>
<reference evidence="2 4" key="2">
    <citation type="submission" date="2017-11" db="EMBL/GenBank/DDBJ databases">
        <title>Molecular characterization of Burkholderia pseudomallei and closely related isolates from Vietnam.</title>
        <authorList>
            <person name="Ustinov D.V."/>
            <person name="Antonov A.S."/>
            <person name="Avdusheva E.F."/>
            <person name="Shpak I.M."/>
            <person name="Zakharova I.B."/>
            <person name="Thi L.A."/>
            <person name="Teteryatnikova N."/>
            <person name="Lopasteyskaya Y.A."/>
            <person name="Kuzyutina J.A."/>
            <person name="Ngo T.N."/>
            <person name="Victorov D.V."/>
        </authorList>
    </citation>
    <scope>NUCLEOTIDE SEQUENCE [LARGE SCALE GENOMIC DNA]</scope>
    <source>
        <strain evidence="2 4">V1512</strain>
    </source>
</reference>
<dbReference type="OMA" id="HFVRFEL"/>
<reference evidence="1 3" key="1">
    <citation type="submission" date="2014-08" db="EMBL/GenBank/DDBJ databases">
        <authorList>
            <person name="Bunnell A."/>
            <person name="Chain P.S."/>
            <person name="Chertkov O."/>
            <person name="Currie B.J."/>
            <person name="Daligault H.E."/>
            <person name="Davenport K.W."/>
            <person name="Davis C."/>
            <person name="Gleasner C.D."/>
            <person name="Johnson S.L."/>
            <person name="Kaestli M."/>
            <person name="Koren S."/>
            <person name="Kunde Y.A."/>
            <person name="Mayo M."/>
            <person name="McMurry K.K."/>
            <person name="Price E.P."/>
            <person name="Reitenga K.G."/>
            <person name="Robison R."/>
            <person name="Rosovitz M.J."/>
            <person name="Sarovich D.S."/>
            <person name="Teshima H."/>
        </authorList>
    </citation>
    <scope>NUCLEOTIDE SEQUENCE [LARGE SCALE GENOMIC DNA]</scope>
    <source>
        <strain evidence="1 3">MSHR44</strain>
    </source>
</reference>
<dbReference type="KEGG" id="but:X994_5262"/>
<evidence type="ECO:0000313" key="1">
    <source>
        <dbReference type="EMBL" id="KGX16473.1"/>
    </source>
</evidence>
<evidence type="ECO:0000313" key="3">
    <source>
        <dbReference type="Proteomes" id="UP000030475"/>
    </source>
</evidence>
<evidence type="ECO:0000313" key="4">
    <source>
        <dbReference type="Proteomes" id="UP000231878"/>
    </source>
</evidence>
<sequence>MTLTRDSLLTLEAYAKVRRQEHARVIAHKKRRAVSIGNHLRLLFEDETTIRYQIHEMLHIEKIFDEDGIQAELDAYLPLVPDGSNLKATLQIEYENETQRRAALARLVGIEDRVFLRVDDEAPVYAIADEDLERDTAEKTSAVHFLRFELGDAMKAKLKAGAPLSIGCDHPHYPIQAARIDPDVAASLAGDLD</sequence>
<dbReference type="SMR" id="A0A069BHU2"/>